<reference evidence="3" key="1">
    <citation type="journal article" date="2014" name="Int. J. Syst. Evol. Microbiol.">
        <title>Complete genome sequence of Corynebacterium casei LMG S-19264T (=DSM 44701T), isolated from a smear-ripened cheese.</title>
        <authorList>
            <consortium name="US DOE Joint Genome Institute (JGI-PGF)"/>
            <person name="Walter F."/>
            <person name="Albersmeier A."/>
            <person name="Kalinowski J."/>
            <person name="Ruckert C."/>
        </authorList>
    </citation>
    <scope>NUCLEOTIDE SEQUENCE</scope>
    <source>
        <strain evidence="3">CGMCC 4.7368</strain>
    </source>
</reference>
<proteinExistence type="predicted"/>
<organism evidence="3 4">
    <name type="scientific">Nonomuraea cavernae</name>
    <dbReference type="NCBI Taxonomy" id="2045107"/>
    <lineage>
        <taxon>Bacteria</taxon>
        <taxon>Bacillati</taxon>
        <taxon>Actinomycetota</taxon>
        <taxon>Actinomycetes</taxon>
        <taxon>Streptosporangiales</taxon>
        <taxon>Streptosporangiaceae</taxon>
        <taxon>Nonomuraea</taxon>
    </lineage>
</organism>
<comment type="caution">
    <text evidence="3">The sequence shown here is derived from an EMBL/GenBank/DDBJ whole genome shotgun (WGS) entry which is preliminary data.</text>
</comment>
<dbReference type="Proteomes" id="UP000646523">
    <property type="component" value="Unassembled WGS sequence"/>
</dbReference>
<evidence type="ECO:0000256" key="1">
    <source>
        <dbReference type="SAM" id="MobiDB-lite"/>
    </source>
</evidence>
<gene>
    <name evidence="3" type="ORF">GCM10012289_30140</name>
</gene>
<sequence length="174" mass="18951">MGAILAQVSSSIAALIAAVAAISVAYFARRQIRVEADRAHRREVEGRAAQFEHERQTRLYEARSSAYAKLLAALHDTQEALIRYQQAPTDEARTACDSTLIALGLVRAEVRLIAKPETDAKANEVCRSLTAAVAHALSGGRRPSGLDRDLKPLLDSMRADLGSDGDLPEQRRPH</sequence>
<evidence type="ECO:0000256" key="2">
    <source>
        <dbReference type="SAM" id="Phobius"/>
    </source>
</evidence>
<dbReference type="RefSeq" id="WP_189124704.1">
    <property type="nucleotide sequence ID" value="NZ_BMNH01000007.1"/>
</dbReference>
<feature type="transmembrane region" description="Helical" evidence="2">
    <location>
        <begin position="6"/>
        <end position="28"/>
    </location>
</feature>
<keyword evidence="2" id="KW-0812">Transmembrane</keyword>
<name>A0A918DK10_9ACTN</name>
<reference evidence="3" key="2">
    <citation type="submission" date="2020-09" db="EMBL/GenBank/DDBJ databases">
        <authorList>
            <person name="Sun Q."/>
            <person name="Zhou Y."/>
        </authorList>
    </citation>
    <scope>NUCLEOTIDE SEQUENCE</scope>
    <source>
        <strain evidence="3">CGMCC 4.7368</strain>
    </source>
</reference>
<evidence type="ECO:0000313" key="3">
    <source>
        <dbReference type="EMBL" id="GGO69317.1"/>
    </source>
</evidence>
<dbReference type="AlphaFoldDB" id="A0A918DK10"/>
<keyword evidence="4" id="KW-1185">Reference proteome</keyword>
<feature type="region of interest" description="Disordered" evidence="1">
    <location>
        <begin position="140"/>
        <end position="174"/>
    </location>
</feature>
<keyword evidence="2" id="KW-0472">Membrane</keyword>
<protein>
    <submittedName>
        <fullName evidence="3">Uncharacterized protein</fullName>
    </submittedName>
</protein>
<dbReference type="EMBL" id="BMNH01000007">
    <property type="protein sequence ID" value="GGO69317.1"/>
    <property type="molecule type" value="Genomic_DNA"/>
</dbReference>
<keyword evidence="2" id="KW-1133">Transmembrane helix</keyword>
<evidence type="ECO:0000313" key="4">
    <source>
        <dbReference type="Proteomes" id="UP000646523"/>
    </source>
</evidence>
<accession>A0A918DK10</accession>